<organism evidence="1 2">
    <name type="scientific">Corynebacterium hylobatis</name>
    <dbReference type="NCBI Taxonomy" id="1859290"/>
    <lineage>
        <taxon>Bacteria</taxon>
        <taxon>Bacillati</taxon>
        <taxon>Actinomycetota</taxon>
        <taxon>Actinomycetes</taxon>
        <taxon>Mycobacteriales</taxon>
        <taxon>Corynebacteriaceae</taxon>
        <taxon>Corynebacterium</taxon>
    </lineage>
</organism>
<sequence length="306" mass="34989">MDIEGNYWTTTELRQHGLSEHQITRFCRDGILHRLTQGLYTRGAPEGLSMLRALHHRYPKLTFTGHSALSVYGGRNHVLHPATGTVPQGHRTPKGTHLLARRTRRRDSTLVNGLPVVNPAAAVAGDQELDRVLRMKFLEQQYGGFDGRRRFEADYRTLVRTERESLDLLLKRSVIGASSRMERFFHLDLRARGIDSIPNYRLGPYTWDVGIEEGTVVVDLDSVRYHSSEQTRAFIIDRWKANHAEMEGWGHLQFTDLCLDDSSARKAALQEIEQLLAHRRRTGRGAPVDGRVVDGVWKIHGHLREY</sequence>
<protein>
    <submittedName>
        <fullName evidence="1">Uncharacterized protein</fullName>
    </submittedName>
</protein>
<evidence type="ECO:0000313" key="2">
    <source>
        <dbReference type="Proteomes" id="UP000274907"/>
    </source>
</evidence>
<evidence type="ECO:0000313" key="1">
    <source>
        <dbReference type="EMBL" id="RSZ65999.1"/>
    </source>
</evidence>
<comment type="caution">
    <text evidence="1">The sequence shown here is derived from an EMBL/GenBank/DDBJ whole genome shotgun (WGS) entry which is preliminary data.</text>
</comment>
<keyword evidence="2" id="KW-1185">Reference proteome</keyword>
<accession>A0A430I1J1</accession>
<dbReference type="Proteomes" id="UP000274907">
    <property type="component" value="Unassembled WGS sequence"/>
</dbReference>
<gene>
    <name evidence="1" type="ORF">EAH68_00070</name>
</gene>
<dbReference type="EMBL" id="RXHJ01000001">
    <property type="protein sequence ID" value="RSZ65999.1"/>
    <property type="molecule type" value="Genomic_DNA"/>
</dbReference>
<proteinExistence type="predicted"/>
<name>A0A430I1J1_9CORY</name>
<reference evidence="1 2" key="1">
    <citation type="submission" date="2018-12" db="EMBL/GenBank/DDBJ databases">
        <title>YIM 101343 draft genome.</title>
        <authorList>
            <person name="Chen X."/>
        </authorList>
    </citation>
    <scope>NUCLEOTIDE SEQUENCE [LARGE SCALE GENOMIC DNA]</scope>
    <source>
        <strain evidence="1 2">YIM 101343</strain>
    </source>
</reference>
<dbReference type="OrthoDB" id="4419644at2"/>
<dbReference type="AlphaFoldDB" id="A0A430I1J1"/>